<dbReference type="KEGG" id="rama:IDM48_02555"/>
<protein>
    <submittedName>
        <fullName evidence="1">Uncharacterized protein</fullName>
    </submittedName>
</protein>
<reference evidence="1 2" key="1">
    <citation type="submission" date="2020-09" db="EMBL/GenBank/DDBJ databases">
        <title>Investigation of environmental microbe.</title>
        <authorList>
            <person name="Ou Y."/>
            <person name="Kang Q."/>
        </authorList>
    </citation>
    <scope>NUCLEOTIDE SEQUENCE [LARGE SCALE GENOMIC DNA]</scope>
    <source>
        <strain evidence="1 2">KJZ-9</strain>
    </source>
</reference>
<organism evidence="1 2">
    <name type="scientific">Rothia amarae</name>
    <dbReference type="NCBI Taxonomy" id="169480"/>
    <lineage>
        <taxon>Bacteria</taxon>
        <taxon>Bacillati</taxon>
        <taxon>Actinomycetota</taxon>
        <taxon>Actinomycetes</taxon>
        <taxon>Micrococcales</taxon>
        <taxon>Micrococcaceae</taxon>
        <taxon>Rothia</taxon>
    </lineage>
</organism>
<evidence type="ECO:0000313" key="2">
    <source>
        <dbReference type="Proteomes" id="UP000516421"/>
    </source>
</evidence>
<dbReference type="AlphaFoldDB" id="A0A7H2BKY6"/>
<dbReference type="Proteomes" id="UP000516421">
    <property type="component" value="Chromosome"/>
</dbReference>
<evidence type="ECO:0000313" key="1">
    <source>
        <dbReference type="EMBL" id="QNV40332.1"/>
    </source>
</evidence>
<dbReference type="EMBL" id="CP061538">
    <property type="protein sequence ID" value="QNV40332.1"/>
    <property type="molecule type" value="Genomic_DNA"/>
</dbReference>
<name>A0A7H2BKY6_9MICC</name>
<dbReference type="RefSeq" id="WP_158004401.1">
    <property type="nucleotide sequence ID" value="NZ_BAAAHX010000011.1"/>
</dbReference>
<accession>A0A7H2BKY6</accession>
<gene>
    <name evidence="1" type="ORF">IDM48_02555</name>
</gene>
<proteinExistence type="predicted"/>
<keyword evidence="2" id="KW-1185">Reference proteome</keyword>
<sequence length="50" mass="5436">MADAQNIENIEKSIADWQARLANGTSPVSPEIVEEILNKLQADLQSAKNA</sequence>